<proteinExistence type="predicted"/>
<reference evidence="2" key="1">
    <citation type="submission" date="2017-09" db="EMBL/GenBank/DDBJ databases">
        <title>Depth-based differentiation of microbial function through sediment-hosted aquifers and enrichment of novel symbionts in the deep terrestrial subsurface.</title>
        <authorList>
            <person name="Probst A.J."/>
            <person name="Ladd B."/>
            <person name="Jarett J.K."/>
            <person name="Geller-Mcgrath D.E."/>
            <person name="Sieber C.M.K."/>
            <person name="Emerson J.B."/>
            <person name="Anantharaman K."/>
            <person name="Thomas B.C."/>
            <person name="Malmstrom R."/>
            <person name="Stieglmeier M."/>
            <person name="Klingl A."/>
            <person name="Woyke T."/>
            <person name="Ryan C.M."/>
            <person name="Banfield J.F."/>
        </authorList>
    </citation>
    <scope>NUCLEOTIDE SEQUENCE [LARGE SCALE GENOMIC DNA]</scope>
</reference>
<dbReference type="InterPro" id="IPR025855">
    <property type="entry name" value="Replic_Relax"/>
</dbReference>
<evidence type="ECO:0000313" key="2">
    <source>
        <dbReference type="Proteomes" id="UP000228626"/>
    </source>
</evidence>
<dbReference type="EMBL" id="PFAR01000036">
    <property type="protein sequence ID" value="PIR93042.1"/>
    <property type="molecule type" value="Genomic_DNA"/>
</dbReference>
<protein>
    <submittedName>
        <fullName evidence="1">Uncharacterized protein</fullName>
    </submittedName>
</protein>
<comment type="caution">
    <text evidence="1">The sequence shown here is derived from an EMBL/GenBank/DDBJ whole genome shotgun (WGS) entry which is preliminary data.</text>
</comment>
<sequence length="270" mass="32087">MNGRALRRTRNPLILQPRDAELVKNAFRYRFLTSVQARGLCGFSSQKRTNDRLRKLYDGRLLSRRLFINSFTREILHFPGPKAPEILSSLMGIEPLEVKRKRERALKTRDSFISHFLLTNRFRYSLEMAKKFEPGVKLDVWKYKPPLFLTEKERVFPDAYLLFQYGDKNYPCFLEADHSVESRQRIKKKIKFYLDLGMSGCLEKRFGFRHFRLLIIAKTLMRLKSLLKIIEKTTDKSFCWLTIEKNITPEKILSDIWFRSNKEGMFSLIT</sequence>
<organism evidence="1 2">
    <name type="scientific">Candidatus Falkowbacteria bacterium CG10_big_fil_rev_8_21_14_0_10_43_10</name>
    <dbReference type="NCBI Taxonomy" id="1974567"/>
    <lineage>
        <taxon>Bacteria</taxon>
        <taxon>Candidatus Falkowiibacteriota</taxon>
    </lineage>
</organism>
<name>A0A2H0V1V2_9BACT</name>
<accession>A0A2H0V1V2</accession>
<evidence type="ECO:0000313" key="1">
    <source>
        <dbReference type="EMBL" id="PIR93042.1"/>
    </source>
</evidence>
<dbReference type="Pfam" id="PF13814">
    <property type="entry name" value="Replic_Relax"/>
    <property type="match status" value="1"/>
</dbReference>
<gene>
    <name evidence="1" type="ORF">COT99_02970</name>
</gene>
<dbReference type="Proteomes" id="UP000228626">
    <property type="component" value="Unassembled WGS sequence"/>
</dbReference>
<dbReference type="AlphaFoldDB" id="A0A2H0V1V2"/>